<reference evidence="1 2" key="1">
    <citation type="submission" date="2024-02" db="EMBL/GenBank/DDBJ databases">
        <title>Deinococcus xinjiangensis NBRC 107630.</title>
        <authorList>
            <person name="Ichikawa N."/>
            <person name="Katano-Makiyama Y."/>
            <person name="Hidaka K."/>
        </authorList>
    </citation>
    <scope>NUCLEOTIDE SEQUENCE [LARGE SCALE GENOMIC DNA]</scope>
    <source>
        <strain evidence="1 2">NBRC 107630</strain>
    </source>
</reference>
<dbReference type="EMBL" id="BAABRN010000095">
    <property type="protein sequence ID" value="GAA5504192.1"/>
    <property type="molecule type" value="Genomic_DNA"/>
</dbReference>
<protein>
    <recommendedName>
        <fullName evidence="3">MmcQ-like protein</fullName>
    </recommendedName>
</protein>
<dbReference type="PANTHER" id="PTHR35145">
    <property type="entry name" value="CYTOPLASMIC PROTEIN-RELATED"/>
    <property type="match status" value="1"/>
</dbReference>
<evidence type="ECO:0008006" key="3">
    <source>
        <dbReference type="Google" id="ProtNLM"/>
    </source>
</evidence>
<dbReference type="PANTHER" id="PTHR35145:SF1">
    <property type="entry name" value="CYTOPLASMIC PROTEIN"/>
    <property type="match status" value="1"/>
</dbReference>
<comment type="caution">
    <text evidence="1">The sequence shown here is derived from an EMBL/GenBank/DDBJ whole genome shotgun (WGS) entry which is preliminary data.</text>
</comment>
<sequence length="142" mass="15755">MKTITTLAFTPRRSKPYQRAKLLGVESVADLRAECAKLPHSQETFPFDPTTLVFKVAGKMYALTDISAEDLSLSLKVKPERGEELRAAYPAITAGYHLNKRHWVTLRLDGSLPDDLVRELLRGSHALVVAGLTRAAREELGL</sequence>
<evidence type="ECO:0000313" key="1">
    <source>
        <dbReference type="EMBL" id="GAA5504192.1"/>
    </source>
</evidence>
<accession>A0ABP9VG63</accession>
<dbReference type="Gene3D" id="3.90.1150.30">
    <property type="match status" value="1"/>
</dbReference>
<proteinExistence type="predicted"/>
<dbReference type="InterPro" id="IPR007351">
    <property type="entry name" value="YjbR"/>
</dbReference>
<keyword evidence="2" id="KW-1185">Reference proteome</keyword>
<dbReference type="InterPro" id="IPR038056">
    <property type="entry name" value="YjbR-like_sf"/>
</dbReference>
<organism evidence="1 2">
    <name type="scientific">Deinococcus xinjiangensis</name>
    <dbReference type="NCBI Taxonomy" id="457454"/>
    <lineage>
        <taxon>Bacteria</taxon>
        <taxon>Thermotogati</taxon>
        <taxon>Deinococcota</taxon>
        <taxon>Deinococci</taxon>
        <taxon>Deinococcales</taxon>
        <taxon>Deinococcaceae</taxon>
        <taxon>Deinococcus</taxon>
    </lineage>
</organism>
<dbReference type="Proteomes" id="UP001458946">
    <property type="component" value="Unassembled WGS sequence"/>
</dbReference>
<name>A0ABP9VG63_9DEIO</name>
<evidence type="ECO:0000313" key="2">
    <source>
        <dbReference type="Proteomes" id="UP001458946"/>
    </source>
</evidence>
<dbReference type="Pfam" id="PF04237">
    <property type="entry name" value="YjbR"/>
    <property type="match status" value="1"/>
</dbReference>
<dbReference type="SUPFAM" id="SSF142906">
    <property type="entry name" value="YjbR-like"/>
    <property type="match status" value="1"/>
</dbReference>
<gene>
    <name evidence="1" type="ORF">Dxin01_03961</name>
</gene>
<dbReference type="InterPro" id="IPR058532">
    <property type="entry name" value="YjbR/MT2646/Rv2570-like"/>
</dbReference>